<evidence type="ECO:0000313" key="3">
    <source>
        <dbReference type="Proteomes" id="UP001159427"/>
    </source>
</evidence>
<organism evidence="2 3">
    <name type="scientific">Porites evermanni</name>
    <dbReference type="NCBI Taxonomy" id="104178"/>
    <lineage>
        <taxon>Eukaryota</taxon>
        <taxon>Metazoa</taxon>
        <taxon>Cnidaria</taxon>
        <taxon>Anthozoa</taxon>
        <taxon>Hexacorallia</taxon>
        <taxon>Scleractinia</taxon>
        <taxon>Fungiina</taxon>
        <taxon>Poritidae</taxon>
        <taxon>Porites</taxon>
    </lineage>
</organism>
<feature type="compositionally biased region" description="Basic and acidic residues" evidence="1">
    <location>
        <begin position="41"/>
        <end position="66"/>
    </location>
</feature>
<dbReference type="Proteomes" id="UP001159427">
    <property type="component" value="Unassembled WGS sequence"/>
</dbReference>
<feature type="region of interest" description="Disordered" evidence="1">
    <location>
        <begin position="1"/>
        <end position="25"/>
    </location>
</feature>
<evidence type="ECO:0000313" key="2">
    <source>
        <dbReference type="EMBL" id="CAH3179330.1"/>
    </source>
</evidence>
<feature type="compositionally biased region" description="Basic and acidic residues" evidence="1">
    <location>
        <begin position="1"/>
        <end position="11"/>
    </location>
</feature>
<feature type="region of interest" description="Disordered" evidence="1">
    <location>
        <begin position="219"/>
        <end position="262"/>
    </location>
</feature>
<gene>
    <name evidence="2" type="ORF">PEVE_00012323</name>
</gene>
<protein>
    <submittedName>
        <fullName evidence="2">Uncharacterized protein</fullName>
    </submittedName>
</protein>
<comment type="caution">
    <text evidence="2">The sequence shown here is derived from an EMBL/GenBank/DDBJ whole genome shotgun (WGS) entry which is preliminary data.</text>
</comment>
<accession>A0ABN8RIV1</accession>
<reference evidence="2 3" key="1">
    <citation type="submission" date="2022-05" db="EMBL/GenBank/DDBJ databases">
        <authorList>
            <consortium name="Genoscope - CEA"/>
            <person name="William W."/>
        </authorList>
    </citation>
    <scope>NUCLEOTIDE SEQUENCE [LARGE SCALE GENOMIC DNA]</scope>
</reference>
<keyword evidence="3" id="KW-1185">Reference proteome</keyword>
<sequence length="262" mass="29651">MPAKRKVEPSKPKARKMRSYNIGKDSTCIGQENALHGESILLKENEESREIDRDRQKKSDNLRGDGEFGVVNKGSYRGQDGRIYDVTAKRFEGEFCVHLSKERFRTSELARPTPSDIPAKGTLKFRQPMSRTCDSGKDTRTSVGQNSALKGESILLKENEESWEIDREGQRKSGNLPGDGEFGVVNKGNHRGQDGRIYDVTAKRFEGEFCVHLSKERFRTSELPRPIPSDIPAKRTLKSRQPMPRTCDSGKDTRTSVGQRYK</sequence>
<feature type="compositionally biased region" description="Basic and acidic residues" evidence="1">
    <location>
        <begin position="155"/>
        <end position="171"/>
    </location>
</feature>
<proteinExistence type="predicted"/>
<name>A0ABN8RIV1_9CNID</name>
<dbReference type="EMBL" id="CALNXI010001902">
    <property type="protein sequence ID" value="CAH3179330.1"/>
    <property type="molecule type" value="Genomic_DNA"/>
</dbReference>
<evidence type="ECO:0000256" key="1">
    <source>
        <dbReference type="SAM" id="MobiDB-lite"/>
    </source>
</evidence>
<feature type="region of interest" description="Disordered" evidence="1">
    <location>
        <begin position="105"/>
        <end position="194"/>
    </location>
</feature>
<feature type="region of interest" description="Disordered" evidence="1">
    <location>
        <begin position="39"/>
        <end position="66"/>
    </location>
</feature>